<feature type="non-terminal residue" evidence="2">
    <location>
        <position position="32"/>
    </location>
</feature>
<proteinExistence type="predicted"/>
<sequence>MGGEPLSTRTQLAAARASGAGREVRPTDQPPE</sequence>
<evidence type="ECO:0000256" key="1">
    <source>
        <dbReference type="SAM" id="MobiDB-lite"/>
    </source>
</evidence>
<comment type="caution">
    <text evidence="2">The sequence shown here is derived from an EMBL/GenBank/DDBJ whole genome shotgun (WGS) entry which is preliminary data.</text>
</comment>
<evidence type="ECO:0000313" key="3">
    <source>
        <dbReference type="Proteomes" id="UP000004578"/>
    </source>
</evidence>
<keyword evidence="3" id="KW-1185">Reference proteome</keyword>
<organism evidence="2 3">
    <name type="scientific">Schaalia georgiae F0490</name>
    <dbReference type="NCBI Taxonomy" id="1125717"/>
    <lineage>
        <taxon>Bacteria</taxon>
        <taxon>Bacillati</taxon>
        <taxon>Actinomycetota</taxon>
        <taxon>Actinomycetes</taxon>
        <taxon>Actinomycetales</taxon>
        <taxon>Actinomycetaceae</taxon>
        <taxon>Schaalia</taxon>
    </lineage>
</organism>
<evidence type="ECO:0000313" key="2">
    <source>
        <dbReference type="EMBL" id="EJF47447.1"/>
    </source>
</evidence>
<dbReference type="Proteomes" id="UP000004578">
    <property type="component" value="Unassembled WGS sequence"/>
</dbReference>
<reference evidence="2 3" key="1">
    <citation type="submission" date="2012-05" db="EMBL/GenBank/DDBJ databases">
        <authorList>
            <person name="Harkins D.M."/>
            <person name="Madupu R."/>
            <person name="Durkin A.S."/>
            <person name="Torralba M."/>
            <person name="Methe B."/>
            <person name="Sutton G.G."/>
            <person name="Nelson K.E."/>
        </authorList>
    </citation>
    <scope>NUCLEOTIDE SEQUENCE [LARGE SCALE GENOMIC DNA]</scope>
    <source>
        <strain evidence="2 3">F0490</strain>
    </source>
</reference>
<name>J0NRJ1_9ACTO</name>
<gene>
    <name evidence="2" type="ORF">HMPREF1317_2100</name>
</gene>
<dbReference type="EMBL" id="AKFS01000082">
    <property type="protein sequence ID" value="EJF47447.1"/>
    <property type="molecule type" value="Genomic_DNA"/>
</dbReference>
<protein>
    <submittedName>
        <fullName evidence="2">Uncharacterized protein</fullName>
    </submittedName>
</protein>
<accession>J0NRJ1</accession>
<dbReference type="AlphaFoldDB" id="J0NRJ1"/>
<feature type="region of interest" description="Disordered" evidence="1">
    <location>
        <begin position="1"/>
        <end position="32"/>
    </location>
</feature>